<dbReference type="Ensembl" id="ENSPMRT00000009978.1">
    <property type="protein sequence ID" value="ENSPMRP00000009351.1"/>
    <property type="gene ID" value="ENSPMRG00000006290.1"/>
</dbReference>
<dbReference type="GO" id="GO:0005615">
    <property type="term" value="C:extracellular space"/>
    <property type="evidence" value="ECO:0007669"/>
    <property type="project" value="Ensembl"/>
</dbReference>
<dbReference type="PANTHER" id="PTHR45712:SF1">
    <property type="entry name" value="NEPHROCAN"/>
    <property type="match status" value="1"/>
</dbReference>
<evidence type="ECO:0000256" key="3">
    <source>
        <dbReference type="SAM" id="SignalP"/>
    </source>
</evidence>
<dbReference type="Gene3D" id="3.80.10.10">
    <property type="entry name" value="Ribonuclease Inhibitor"/>
    <property type="match status" value="3"/>
</dbReference>
<keyword evidence="5" id="KW-1185">Reference proteome</keyword>
<sequence>MAPKFMLKLTFKLVMLGKVLFRKMQLLCLLLLLFYLCRAQTPTCPRKCHCDLAGRVQCYRVGEVPKEIAKTTRGIYISHGKIKHLQVTDISSMSALEEFVLTWSGTESVENNTFKALDALRTLELRKNKLRHIPTLLPGSLEVLKLGDNLISVVHESHFEGLQKLRVLEIQSNVILALSFSTLSSLSSLQSLTLDGNNMEYVSGTFYLPNLKYLSMENNKLQSFSGGFFISLCNLLFLNLNGNLLTSTPSDLPASLLTLKLERNQLKMLKFGDMRQMAHLSELFLSENQLSSLEGVEFLSSLTRLELSGNKLQIIPSRLPVTLQKFDCSNNLIERIKAQDFRELHSLKHFFLDNNVVATFEDGALQNCTQLSNLALEQNLLSSIPLRLPHTLARLDLKGNSIQRIKEQELKNLRHLQVLNLRNNNISTIDHSLWKYLPRLRYLYLDSNPWNCTCEFLKTRRVLTAKGIDVKGGKCKAPSESQGESWMSSRKVLHLCAHNNLYSLEEGEEIGKNTSVDNPSSLRVNMDDYYDYEIY</sequence>
<gene>
    <name evidence="4" type="primary">LOC114593301</name>
</gene>
<keyword evidence="1" id="KW-0433">Leucine-rich repeat</keyword>
<feature type="signal peptide" evidence="3">
    <location>
        <begin position="1"/>
        <end position="39"/>
    </location>
</feature>
<dbReference type="GO" id="GO:0005614">
    <property type="term" value="C:interstitial matrix"/>
    <property type="evidence" value="ECO:0007669"/>
    <property type="project" value="Ensembl"/>
</dbReference>
<evidence type="ECO:0000256" key="2">
    <source>
        <dbReference type="ARBA" id="ARBA00022737"/>
    </source>
</evidence>
<proteinExistence type="predicted"/>
<dbReference type="InterPro" id="IPR003591">
    <property type="entry name" value="Leu-rich_rpt_typical-subtyp"/>
</dbReference>
<dbReference type="InterPro" id="IPR050333">
    <property type="entry name" value="SLRP"/>
</dbReference>
<protein>
    <submittedName>
        <fullName evidence="4">Nephrocan-like</fullName>
    </submittedName>
</protein>
<evidence type="ECO:0000256" key="1">
    <source>
        <dbReference type="ARBA" id="ARBA00022614"/>
    </source>
</evidence>
<dbReference type="AlphaFoldDB" id="A0A670ICB8"/>
<dbReference type="SMART" id="SM00369">
    <property type="entry name" value="LRR_TYP"/>
    <property type="match status" value="10"/>
</dbReference>
<organism evidence="4 5">
    <name type="scientific">Podarcis muralis</name>
    <name type="common">Wall lizard</name>
    <name type="synonym">Lacerta muralis</name>
    <dbReference type="NCBI Taxonomy" id="64176"/>
    <lineage>
        <taxon>Eukaryota</taxon>
        <taxon>Metazoa</taxon>
        <taxon>Chordata</taxon>
        <taxon>Craniata</taxon>
        <taxon>Vertebrata</taxon>
        <taxon>Euteleostomi</taxon>
        <taxon>Lepidosauria</taxon>
        <taxon>Squamata</taxon>
        <taxon>Bifurcata</taxon>
        <taxon>Unidentata</taxon>
        <taxon>Episquamata</taxon>
        <taxon>Laterata</taxon>
        <taxon>Lacertibaenia</taxon>
        <taxon>Lacertidae</taxon>
        <taxon>Podarcis</taxon>
    </lineage>
</organism>
<accession>A0A670ICB8</accession>
<dbReference type="GO" id="GO:0030512">
    <property type="term" value="P:negative regulation of transforming growth factor beta receptor signaling pathway"/>
    <property type="evidence" value="ECO:0007669"/>
    <property type="project" value="Ensembl"/>
</dbReference>
<feature type="chain" id="PRO_5025466004" evidence="3">
    <location>
        <begin position="40"/>
        <end position="535"/>
    </location>
</feature>
<evidence type="ECO:0000313" key="5">
    <source>
        <dbReference type="Proteomes" id="UP000472272"/>
    </source>
</evidence>
<keyword evidence="3" id="KW-0732">Signal</keyword>
<dbReference type="GO" id="GO:0030198">
    <property type="term" value="P:extracellular matrix organization"/>
    <property type="evidence" value="ECO:0007669"/>
    <property type="project" value="Ensembl"/>
</dbReference>
<dbReference type="SMART" id="SM00365">
    <property type="entry name" value="LRR_SD22"/>
    <property type="match status" value="6"/>
</dbReference>
<dbReference type="Pfam" id="PF13855">
    <property type="entry name" value="LRR_8"/>
    <property type="match status" value="4"/>
</dbReference>
<reference evidence="4" key="2">
    <citation type="submission" date="2025-08" db="UniProtKB">
        <authorList>
            <consortium name="Ensembl"/>
        </authorList>
    </citation>
    <scope>IDENTIFICATION</scope>
</reference>
<dbReference type="PANTHER" id="PTHR45712">
    <property type="entry name" value="AGAP008170-PA"/>
    <property type="match status" value="1"/>
</dbReference>
<dbReference type="GO" id="GO:0000122">
    <property type="term" value="P:negative regulation of transcription by RNA polymerase II"/>
    <property type="evidence" value="ECO:0007669"/>
    <property type="project" value="Ensembl"/>
</dbReference>
<dbReference type="OMA" id="TCPRRCS"/>
<dbReference type="InterPro" id="IPR032675">
    <property type="entry name" value="LRR_dom_sf"/>
</dbReference>
<reference evidence="4 5" key="1">
    <citation type="journal article" date="2019" name="Proc. Natl. Acad. Sci. U.S.A.">
        <title>Regulatory changes in pterin and carotenoid genes underlie balanced color polymorphisms in the wall lizard.</title>
        <authorList>
            <person name="Andrade P."/>
            <person name="Pinho C."/>
            <person name="Perez I de Lanuza G."/>
            <person name="Afonso S."/>
            <person name="Brejcha J."/>
            <person name="Rubin C.J."/>
            <person name="Wallerman O."/>
            <person name="Pereira P."/>
            <person name="Sabatino S.J."/>
            <person name="Bellati A."/>
            <person name="Pellitteri-Rosa D."/>
            <person name="Bosakova Z."/>
            <person name="Bunikis I."/>
            <person name="Carretero M.A."/>
            <person name="Feiner N."/>
            <person name="Marsik P."/>
            <person name="Pauperio F."/>
            <person name="Salvi D."/>
            <person name="Soler L."/>
            <person name="While G.M."/>
            <person name="Uller T."/>
            <person name="Font E."/>
            <person name="Andersson L."/>
            <person name="Carneiro M."/>
        </authorList>
    </citation>
    <scope>NUCLEOTIDE SEQUENCE</scope>
</reference>
<dbReference type="GeneTree" id="ENSGT00940000162914"/>
<dbReference type="Proteomes" id="UP000472272">
    <property type="component" value="Chromosome 3"/>
</dbReference>
<name>A0A670ICB8_PODMU</name>
<dbReference type="SUPFAM" id="SSF52047">
    <property type="entry name" value="RNI-like"/>
    <property type="match status" value="1"/>
</dbReference>
<keyword evidence="2" id="KW-0677">Repeat</keyword>
<evidence type="ECO:0000313" key="4">
    <source>
        <dbReference type="Ensembl" id="ENSPMRP00000009351.1"/>
    </source>
</evidence>
<dbReference type="InterPro" id="IPR001611">
    <property type="entry name" value="Leu-rich_rpt"/>
</dbReference>
<reference evidence="4" key="3">
    <citation type="submission" date="2025-09" db="UniProtKB">
        <authorList>
            <consortium name="Ensembl"/>
        </authorList>
    </citation>
    <scope>IDENTIFICATION</scope>
</reference>
<dbReference type="PROSITE" id="PS51450">
    <property type="entry name" value="LRR"/>
    <property type="match status" value="2"/>
</dbReference>